<feature type="binding site" evidence="8">
    <location>
        <position position="139"/>
    </location>
    <ligand>
        <name>Zn(2+)</name>
        <dbReference type="ChEBI" id="CHEBI:29105"/>
    </ligand>
</feature>
<evidence type="ECO:0000256" key="7">
    <source>
        <dbReference type="ARBA" id="ARBA00023163"/>
    </source>
</evidence>
<dbReference type="InterPro" id="IPR036390">
    <property type="entry name" value="WH_DNA-bd_sf"/>
</dbReference>
<keyword evidence="9" id="KW-0408">Iron</keyword>
<dbReference type="GO" id="GO:0008270">
    <property type="term" value="F:zinc ion binding"/>
    <property type="evidence" value="ECO:0007669"/>
    <property type="project" value="TreeGrafter"/>
</dbReference>
<dbReference type="InterPro" id="IPR002481">
    <property type="entry name" value="FUR"/>
</dbReference>
<keyword evidence="4 8" id="KW-0862">Zinc</keyword>
<evidence type="ECO:0000256" key="3">
    <source>
        <dbReference type="ARBA" id="ARBA00022723"/>
    </source>
</evidence>
<dbReference type="Gene3D" id="1.10.10.10">
    <property type="entry name" value="Winged helix-like DNA-binding domain superfamily/Winged helix DNA-binding domain"/>
    <property type="match status" value="1"/>
</dbReference>
<evidence type="ECO:0000256" key="9">
    <source>
        <dbReference type="PIRSR" id="PIRSR602481-2"/>
    </source>
</evidence>
<evidence type="ECO:0000256" key="1">
    <source>
        <dbReference type="ARBA" id="ARBA00007957"/>
    </source>
</evidence>
<feature type="binding site" evidence="9">
    <location>
        <position position="93"/>
    </location>
    <ligand>
        <name>Fe cation</name>
        <dbReference type="ChEBI" id="CHEBI:24875"/>
    </ligand>
</feature>
<dbReference type="CDD" id="cd07153">
    <property type="entry name" value="Fur_like"/>
    <property type="match status" value="1"/>
</dbReference>
<dbReference type="PANTHER" id="PTHR33202:SF7">
    <property type="entry name" value="FERRIC UPTAKE REGULATION PROTEIN"/>
    <property type="match status" value="1"/>
</dbReference>
<keyword evidence="2" id="KW-0678">Repressor</keyword>
<dbReference type="PANTHER" id="PTHR33202">
    <property type="entry name" value="ZINC UPTAKE REGULATION PROTEIN"/>
    <property type="match status" value="1"/>
</dbReference>
<keyword evidence="6" id="KW-0238">DNA-binding</keyword>
<comment type="cofactor">
    <cofactor evidence="9">
        <name>Mn(2+)</name>
        <dbReference type="ChEBI" id="CHEBI:29035"/>
    </cofactor>
    <cofactor evidence="9">
        <name>Fe(2+)</name>
        <dbReference type="ChEBI" id="CHEBI:29033"/>
    </cofactor>
    <text evidence="9">Binds 1 Mn(2+) or Fe(2+) ion per subunit.</text>
</comment>
<keyword evidence="3 8" id="KW-0479">Metal-binding</keyword>
<keyword evidence="5" id="KW-0805">Transcription regulation</keyword>
<comment type="similarity">
    <text evidence="1">Belongs to the Fur family.</text>
</comment>
<comment type="caution">
    <text evidence="10">The sequence shown here is derived from an EMBL/GenBank/DDBJ whole genome shotgun (WGS) entry which is preliminary data.</text>
</comment>
<comment type="cofactor">
    <cofactor evidence="8">
        <name>Zn(2+)</name>
        <dbReference type="ChEBI" id="CHEBI:29105"/>
    </cofactor>
    <text evidence="8">Binds 1 zinc ion per subunit.</text>
</comment>
<organism evidence="10 11">
    <name type="scientific">Symbiobacterium thermophilum</name>
    <dbReference type="NCBI Taxonomy" id="2734"/>
    <lineage>
        <taxon>Bacteria</taxon>
        <taxon>Bacillati</taxon>
        <taxon>Bacillota</taxon>
        <taxon>Clostridia</taxon>
        <taxon>Eubacteriales</taxon>
        <taxon>Symbiobacteriaceae</taxon>
        <taxon>Symbiobacterium</taxon>
    </lineage>
</organism>
<dbReference type="GO" id="GO:0045892">
    <property type="term" value="P:negative regulation of DNA-templated transcription"/>
    <property type="evidence" value="ECO:0007669"/>
    <property type="project" value="TreeGrafter"/>
</dbReference>
<name>A0A1Y2T595_SYMTR</name>
<evidence type="ECO:0000256" key="4">
    <source>
        <dbReference type="ARBA" id="ARBA00022833"/>
    </source>
</evidence>
<dbReference type="GO" id="GO:0000976">
    <property type="term" value="F:transcription cis-regulatory region binding"/>
    <property type="evidence" value="ECO:0007669"/>
    <property type="project" value="TreeGrafter"/>
</dbReference>
<evidence type="ECO:0000256" key="2">
    <source>
        <dbReference type="ARBA" id="ARBA00022491"/>
    </source>
</evidence>
<reference evidence="11" key="1">
    <citation type="submission" date="2016-04" db="EMBL/GenBank/DDBJ databases">
        <authorList>
            <person name="Antunes L.P."/>
            <person name="Martins L.F."/>
            <person name="Pereira R.V."/>
            <person name="Thomas A.M."/>
            <person name="Barbosa D."/>
            <person name="Nascimento L."/>
            <person name="Silva G.M."/>
            <person name="Condomitti G.W."/>
            <person name="Digiampietri L.A."/>
            <person name="Lombardi K.C."/>
            <person name="Ramos P.L."/>
            <person name="Quaggio R.B."/>
            <person name="Oliveira J.C."/>
            <person name="Pascon R.C."/>
            <person name="Cruz J.B."/>
            <person name="Silva A.M."/>
            <person name="Setubal J.C."/>
        </authorList>
    </citation>
    <scope>NUCLEOTIDE SEQUENCE [LARGE SCALE GENOMIC DNA]</scope>
</reference>
<proteinExistence type="inferred from homology"/>
<protein>
    <submittedName>
        <fullName evidence="10">Transcriptional repressor</fullName>
    </submittedName>
</protein>
<evidence type="ECO:0000313" key="10">
    <source>
        <dbReference type="EMBL" id="OTA40894.1"/>
    </source>
</evidence>
<feature type="binding site" evidence="8">
    <location>
        <position position="142"/>
    </location>
    <ligand>
        <name>Zn(2+)</name>
        <dbReference type="ChEBI" id="CHEBI:29105"/>
    </ligand>
</feature>
<dbReference type="InterPro" id="IPR036388">
    <property type="entry name" value="WH-like_DNA-bd_sf"/>
</dbReference>
<evidence type="ECO:0000313" key="11">
    <source>
        <dbReference type="Proteomes" id="UP000194267"/>
    </source>
</evidence>
<evidence type="ECO:0000256" key="6">
    <source>
        <dbReference type="ARBA" id="ARBA00023125"/>
    </source>
</evidence>
<feature type="binding site" evidence="8">
    <location>
        <position position="102"/>
    </location>
    <ligand>
        <name>Zn(2+)</name>
        <dbReference type="ChEBI" id="CHEBI:29105"/>
    </ligand>
</feature>
<dbReference type="FunFam" id="1.10.10.10:FF:000051">
    <property type="entry name" value="Fur family transcriptional regulator"/>
    <property type="match status" value="1"/>
</dbReference>
<dbReference type="GO" id="GO:1900376">
    <property type="term" value="P:regulation of secondary metabolite biosynthetic process"/>
    <property type="evidence" value="ECO:0007669"/>
    <property type="project" value="TreeGrafter"/>
</dbReference>
<dbReference type="Pfam" id="PF01475">
    <property type="entry name" value="FUR"/>
    <property type="match status" value="1"/>
</dbReference>
<feature type="binding site" evidence="8">
    <location>
        <position position="99"/>
    </location>
    <ligand>
        <name>Zn(2+)</name>
        <dbReference type="ChEBI" id="CHEBI:29105"/>
    </ligand>
</feature>
<keyword evidence="7" id="KW-0804">Transcription</keyword>
<evidence type="ECO:0000256" key="5">
    <source>
        <dbReference type="ARBA" id="ARBA00023015"/>
    </source>
</evidence>
<dbReference type="SUPFAM" id="SSF46785">
    <property type="entry name" value="Winged helix' DNA-binding domain"/>
    <property type="match status" value="1"/>
</dbReference>
<dbReference type="EMBL" id="LWLV01001050">
    <property type="protein sequence ID" value="OTA40894.1"/>
    <property type="molecule type" value="Genomic_DNA"/>
</dbReference>
<dbReference type="AlphaFoldDB" id="A0A1Y2T595"/>
<dbReference type="Proteomes" id="UP000194267">
    <property type="component" value="Unassembled WGS sequence"/>
</dbReference>
<accession>A0A1Y2T595</accession>
<dbReference type="Gene3D" id="3.30.1490.190">
    <property type="match status" value="1"/>
</dbReference>
<feature type="binding site" evidence="9">
    <location>
        <position position="131"/>
    </location>
    <ligand>
        <name>Fe cation</name>
        <dbReference type="ChEBI" id="CHEBI:24875"/>
    </ligand>
</feature>
<gene>
    <name evidence="10" type="ORF">A6D92_12155</name>
</gene>
<dbReference type="GO" id="GO:0003700">
    <property type="term" value="F:DNA-binding transcription factor activity"/>
    <property type="evidence" value="ECO:0007669"/>
    <property type="project" value="InterPro"/>
</dbReference>
<sequence>MALMLKDVYTRLLERGHKLTPQRWAIIAIFLMNRGRHLSADDVFAMLRETHPTNGIATVYRTLELLEEIDVLKKVDFGDGRARYEIRDDDSPHHHHLVCQKCGKITEFEDELLVALEETIRRKTGFQITDHVAKFYGVCAECQQAAAGASEVSG</sequence>
<evidence type="ECO:0000256" key="8">
    <source>
        <dbReference type="PIRSR" id="PIRSR602481-1"/>
    </source>
</evidence>
<dbReference type="InterPro" id="IPR043135">
    <property type="entry name" value="Fur_C"/>
</dbReference>